<evidence type="ECO:0000256" key="1">
    <source>
        <dbReference type="SAM" id="MobiDB-lite"/>
    </source>
</evidence>
<dbReference type="InterPro" id="IPR037491">
    <property type="entry name" value="LTI78/LTI65"/>
</dbReference>
<sequence>MSPTSGMHHGQEEFFGPSHNKKSVIAKVKERAKKLKHTLSGRKNIHGNELNDVYESEAAPETLKENARQHPRAVPVVSENHRMPNRMEKHEAPLPEINDKKPVSPNMSMTEAVSEKFAPAYTAVSDATHKIASKIAGLTITPPEAQETVDFPTKTQNETHETASNAARIHEAKKMMSENSGNMTKPYGAGGSSPQTWDKGVSVKEYFMNKLEPGEDERALSQAITEAISPRGIITGETGVVEKVKEAVTSLFWQEEPTNSSMPKPASSSSAVPYCSNNITSSTRPTNAHSSKVFYPASAYSSPPIPLSSNAHEGNLLLNFILMLRVK</sequence>
<organism evidence="3 4">
    <name type="scientific">Rehmannia glutinosa</name>
    <name type="common">Chinese foxglove</name>
    <dbReference type="NCBI Taxonomy" id="99300"/>
    <lineage>
        <taxon>Eukaryota</taxon>
        <taxon>Viridiplantae</taxon>
        <taxon>Streptophyta</taxon>
        <taxon>Embryophyta</taxon>
        <taxon>Tracheophyta</taxon>
        <taxon>Spermatophyta</taxon>
        <taxon>Magnoliopsida</taxon>
        <taxon>eudicotyledons</taxon>
        <taxon>Gunneridae</taxon>
        <taxon>Pentapetalae</taxon>
        <taxon>asterids</taxon>
        <taxon>lamiids</taxon>
        <taxon>Lamiales</taxon>
        <taxon>Orobanchaceae</taxon>
        <taxon>Rehmannieae</taxon>
        <taxon>Rehmannia</taxon>
    </lineage>
</organism>
<dbReference type="PANTHER" id="PTHR33836:SF7">
    <property type="entry name" value="LOW-TEMPERATURE-INDUCED PROTEIN"/>
    <property type="match status" value="1"/>
</dbReference>
<protein>
    <recommendedName>
        <fullName evidence="2">LTI65/LTI78 PGEED repeat domain-containing protein</fullName>
    </recommendedName>
</protein>
<evidence type="ECO:0000259" key="2">
    <source>
        <dbReference type="Pfam" id="PF23399"/>
    </source>
</evidence>
<evidence type="ECO:0000313" key="3">
    <source>
        <dbReference type="EMBL" id="KAK6118610.1"/>
    </source>
</evidence>
<accession>A0ABR0U7Z5</accession>
<dbReference type="InterPro" id="IPR057059">
    <property type="entry name" value="LTI65/LTI78_PGEED"/>
</dbReference>
<feature type="domain" description="LTI65/LTI78 PGEED repeat" evidence="2">
    <location>
        <begin position="198"/>
        <end position="228"/>
    </location>
</feature>
<gene>
    <name evidence="3" type="ORF">DH2020_047652</name>
</gene>
<dbReference type="Pfam" id="PF23399">
    <property type="entry name" value="LTI65_PGEED"/>
    <property type="match status" value="1"/>
</dbReference>
<dbReference type="PANTHER" id="PTHR33836">
    <property type="entry name" value="LOW-TEMPERATURE-INDUCED 65 KDA PROTEIN-RELATED"/>
    <property type="match status" value="1"/>
</dbReference>
<feature type="region of interest" description="Disordered" evidence="1">
    <location>
        <begin position="1"/>
        <end position="23"/>
    </location>
</feature>
<proteinExistence type="predicted"/>
<name>A0ABR0U7Z5_REHGL</name>
<keyword evidence="4" id="KW-1185">Reference proteome</keyword>
<evidence type="ECO:0000313" key="4">
    <source>
        <dbReference type="Proteomes" id="UP001318860"/>
    </source>
</evidence>
<reference evidence="3 4" key="1">
    <citation type="journal article" date="2021" name="Comput. Struct. Biotechnol. J.">
        <title>De novo genome assembly of the potent medicinal plant Rehmannia glutinosa using nanopore technology.</title>
        <authorList>
            <person name="Ma L."/>
            <person name="Dong C."/>
            <person name="Song C."/>
            <person name="Wang X."/>
            <person name="Zheng X."/>
            <person name="Niu Y."/>
            <person name="Chen S."/>
            <person name="Feng W."/>
        </authorList>
    </citation>
    <scope>NUCLEOTIDE SEQUENCE [LARGE SCALE GENOMIC DNA]</scope>
    <source>
        <strain evidence="3">DH-2019</strain>
    </source>
</reference>
<dbReference type="Proteomes" id="UP001318860">
    <property type="component" value="Unassembled WGS sequence"/>
</dbReference>
<comment type="caution">
    <text evidence="3">The sequence shown here is derived from an EMBL/GenBank/DDBJ whole genome shotgun (WGS) entry which is preliminary data.</text>
</comment>
<dbReference type="EMBL" id="JABTTQ020003312">
    <property type="protein sequence ID" value="KAK6118610.1"/>
    <property type="molecule type" value="Genomic_DNA"/>
</dbReference>